<reference evidence="2" key="2">
    <citation type="journal article" date="2019" name="IMA Fungus">
        <title>Genome sequencing and comparison of five Tilletia species to identify candidate genes for the detection of regulated species infecting wheat.</title>
        <authorList>
            <person name="Nguyen H.D.T."/>
            <person name="Sultana T."/>
            <person name="Kesanakurti P."/>
            <person name="Hambleton S."/>
        </authorList>
    </citation>
    <scope>NUCLEOTIDE SEQUENCE</scope>
    <source>
        <strain evidence="2">DAOMC 236426</strain>
    </source>
</reference>
<dbReference type="AlphaFoldDB" id="A0A8X7MK94"/>
<comment type="caution">
    <text evidence="2">The sequence shown here is derived from an EMBL/GenBank/DDBJ whole genome shotgun (WGS) entry which is preliminary data.</text>
</comment>
<dbReference type="Proteomes" id="UP000077684">
    <property type="component" value="Unassembled WGS sequence"/>
</dbReference>
<accession>A0A8X7MK94</accession>
<dbReference type="EMBL" id="LWDE02001749">
    <property type="protein sequence ID" value="KAE8239372.1"/>
    <property type="molecule type" value="Genomic_DNA"/>
</dbReference>
<feature type="region of interest" description="Disordered" evidence="1">
    <location>
        <begin position="243"/>
        <end position="272"/>
    </location>
</feature>
<name>A0A8X7MK94_9BASI</name>
<protein>
    <submittedName>
        <fullName evidence="2">Uncharacterized protein</fullName>
    </submittedName>
</protein>
<reference evidence="2" key="1">
    <citation type="submission" date="2016-04" db="EMBL/GenBank/DDBJ databases">
        <authorList>
            <person name="Nguyen H.D."/>
            <person name="Samba Siva P."/>
            <person name="Cullis J."/>
            <person name="Levesque C.A."/>
            <person name="Hambleton S."/>
        </authorList>
    </citation>
    <scope>NUCLEOTIDE SEQUENCE</scope>
    <source>
        <strain evidence="2">DAOMC 236426</strain>
    </source>
</reference>
<keyword evidence="3" id="KW-1185">Reference proteome</keyword>
<feature type="compositionally biased region" description="Basic and acidic residues" evidence="1">
    <location>
        <begin position="73"/>
        <end position="85"/>
    </location>
</feature>
<feature type="region of interest" description="Disordered" evidence="1">
    <location>
        <begin position="73"/>
        <end position="114"/>
    </location>
</feature>
<evidence type="ECO:0000313" key="2">
    <source>
        <dbReference type="EMBL" id="KAE8239372.1"/>
    </source>
</evidence>
<evidence type="ECO:0000313" key="3">
    <source>
        <dbReference type="Proteomes" id="UP000077684"/>
    </source>
</evidence>
<gene>
    <name evidence="2" type="ORF">A4X06_0g8295</name>
</gene>
<feature type="compositionally biased region" description="Basic and acidic residues" evidence="1">
    <location>
        <begin position="243"/>
        <end position="255"/>
    </location>
</feature>
<proteinExistence type="predicted"/>
<organism evidence="2 3">
    <name type="scientific">Tilletia controversa</name>
    <name type="common">dwarf bunt fungus</name>
    <dbReference type="NCBI Taxonomy" id="13291"/>
    <lineage>
        <taxon>Eukaryota</taxon>
        <taxon>Fungi</taxon>
        <taxon>Dikarya</taxon>
        <taxon>Basidiomycota</taxon>
        <taxon>Ustilaginomycotina</taxon>
        <taxon>Exobasidiomycetes</taxon>
        <taxon>Tilletiales</taxon>
        <taxon>Tilletiaceae</taxon>
        <taxon>Tilletia</taxon>
    </lineage>
</organism>
<evidence type="ECO:0000256" key="1">
    <source>
        <dbReference type="SAM" id="MobiDB-lite"/>
    </source>
</evidence>
<sequence length="272" mass="31331">MDILDVDPSRSEGDKVVIVFNSIQLDEMKTMVRSMRTHQRHQELLEQGVREMRAQLSELQRLQARVVILERKVEEQDGQHSEHPSPQRSRRRNESDFTAEPPPKRARTKPGRPDAKIQDAFLELLRAGFGIDSNEGWPYHPNVSRDSPDWPRHIPIANDAVAAAKEGELVGEPMDRLDWMEGRLDDRQFKAILSKHTRTIMEKADEFDLPDAENVRTQKYIYAACHRSLEWLKRTCRQKREVGDAAMKEKKDANRPPDQTSQGAARIPPQGC</sequence>